<evidence type="ECO:0000256" key="2">
    <source>
        <dbReference type="ARBA" id="ARBA00022737"/>
    </source>
</evidence>
<evidence type="ECO:0000259" key="3">
    <source>
        <dbReference type="PROSITE" id="PS50206"/>
    </source>
</evidence>
<dbReference type="Pfam" id="PF00581">
    <property type="entry name" value="Rhodanese"/>
    <property type="match status" value="2"/>
</dbReference>
<evidence type="ECO:0000313" key="5">
    <source>
        <dbReference type="Proteomes" id="UP000677918"/>
    </source>
</evidence>
<evidence type="ECO:0000313" key="4">
    <source>
        <dbReference type="EMBL" id="GIQ70262.1"/>
    </source>
</evidence>
<dbReference type="SUPFAM" id="SSF52821">
    <property type="entry name" value="Rhodanese/Cell cycle control phosphatase"/>
    <property type="match status" value="2"/>
</dbReference>
<dbReference type="CDD" id="cd01449">
    <property type="entry name" value="TST_Repeat_2"/>
    <property type="match status" value="1"/>
</dbReference>
<dbReference type="SMART" id="SM00450">
    <property type="entry name" value="RHOD"/>
    <property type="match status" value="2"/>
</dbReference>
<dbReference type="Gene3D" id="3.40.250.10">
    <property type="entry name" value="Rhodanese-like domain"/>
    <property type="match status" value="2"/>
</dbReference>
<dbReference type="GO" id="GO:0004792">
    <property type="term" value="F:thiosulfate-cyanide sulfurtransferase activity"/>
    <property type="evidence" value="ECO:0007669"/>
    <property type="project" value="TreeGrafter"/>
</dbReference>
<dbReference type="InterPro" id="IPR045078">
    <property type="entry name" value="TST/MPST-like"/>
</dbReference>
<dbReference type="CDD" id="cd01448">
    <property type="entry name" value="TST_Repeat_1"/>
    <property type="match status" value="1"/>
</dbReference>
<organism evidence="4 5">
    <name type="scientific">Xylanibacillus composti</name>
    <dbReference type="NCBI Taxonomy" id="1572762"/>
    <lineage>
        <taxon>Bacteria</taxon>
        <taxon>Bacillati</taxon>
        <taxon>Bacillota</taxon>
        <taxon>Bacilli</taxon>
        <taxon>Bacillales</taxon>
        <taxon>Paenibacillaceae</taxon>
        <taxon>Xylanibacillus</taxon>
    </lineage>
</organism>
<dbReference type="PANTHER" id="PTHR11364">
    <property type="entry name" value="THIOSULFATE SULFERTANSFERASE"/>
    <property type="match status" value="1"/>
</dbReference>
<dbReference type="PROSITE" id="PS50206">
    <property type="entry name" value="RHODANESE_3"/>
    <property type="match status" value="2"/>
</dbReference>
<dbReference type="InterPro" id="IPR036873">
    <property type="entry name" value="Rhodanese-like_dom_sf"/>
</dbReference>
<accession>A0A8J4H3E7</accession>
<evidence type="ECO:0000256" key="1">
    <source>
        <dbReference type="ARBA" id="ARBA00022679"/>
    </source>
</evidence>
<dbReference type="EMBL" id="BOVK01000043">
    <property type="protein sequence ID" value="GIQ70262.1"/>
    <property type="molecule type" value="Genomic_DNA"/>
</dbReference>
<name>A0A8J4H3E7_9BACL</name>
<proteinExistence type="predicted"/>
<sequence length="285" mass="31541">MNPVVSKRWLLARLYEPDLVIADCRFDLANPLAGRQAYAASRIPGARYFDLEADLSAPVEQHGGRHPLPSPEALIATFSQAGISTDTRVVAYDDQGGAMATRLWWLLHYMGHDRVYVLDGGLAGWKQEGFPIEEGNPAVVIPARFEGNPQPEWLASMPEVQAAAAQALAGEQTETVLLDSREHKRFLGEEEPIDPVAGHIPGALHYFWKDNLNERGQWRSVQELEDRFHALPKDREIIVYCGSGVTACPNVLALKQAGFERVRLYAGSWSDWISCPGNPIATGEE</sequence>
<gene>
    <name evidence="4" type="ORF">XYCOK13_30860</name>
</gene>
<keyword evidence="5" id="KW-1185">Reference proteome</keyword>
<keyword evidence="2" id="KW-0677">Repeat</keyword>
<dbReference type="RefSeq" id="WP_213413038.1">
    <property type="nucleotide sequence ID" value="NZ_BOVK01000043.1"/>
</dbReference>
<comment type="caution">
    <text evidence="4">The sequence shown here is derived from an EMBL/GenBank/DDBJ whole genome shotgun (WGS) entry which is preliminary data.</text>
</comment>
<reference evidence="4" key="1">
    <citation type="submission" date="2021-04" db="EMBL/GenBank/DDBJ databases">
        <title>Draft genome sequence of Xylanibacillus composti strain K13.</title>
        <authorList>
            <person name="Uke A."/>
            <person name="Chhe C."/>
            <person name="Baramee S."/>
            <person name="Kosugi A."/>
        </authorList>
    </citation>
    <scope>NUCLEOTIDE SEQUENCE</scope>
    <source>
        <strain evidence="4">K13</strain>
    </source>
</reference>
<dbReference type="FunFam" id="3.40.250.10:FF:000035">
    <property type="entry name" value="Thiosulfate sulfurtransferase"/>
    <property type="match status" value="1"/>
</dbReference>
<dbReference type="PANTHER" id="PTHR11364:SF27">
    <property type="entry name" value="SULFURTRANSFERASE"/>
    <property type="match status" value="1"/>
</dbReference>
<feature type="domain" description="Rhodanese" evidence="3">
    <location>
        <begin position="15"/>
        <end position="134"/>
    </location>
</feature>
<feature type="domain" description="Rhodanese" evidence="3">
    <location>
        <begin position="171"/>
        <end position="281"/>
    </location>
</feature>
<dbReference type="AlphaFoldDB" id="A0A8J4H3E7"/>
<dbReference type="Proteomes" id="UP000677918">
    <property type="component" value="Unassembled WGS sequence"/>
</dbReference>
<dbReference type="InterPro" id="IPR001763">
    <property type="entry name" value="Rhodanese-like_dom"/>
</dbReference>
<keyword evidence="1" id="KW-0808">Transferase</keyword>
<protein>
    <submittedName>
        <fullName evidence="4">Thiosulfate sulfurtransferase</fullName>
    </submittedName>
</protein>